<protein>
    <submittedName>
        <fullName evidence="1">Uncharacterized protein</fullName>
    </submittedName>
</protein>
<proteinExistence type="predicted"/>
<gene>
    <name evidence="1" type="ORF">METZ01_LOCUS41105</name>
</gene>
<evidence type="ECO:0000313" key="1">
    <source>
        <dbReference type="EMBL" id="SUZ88251.1"/>
    </source>
</evidence>
<dbReference type="AlphaFoldDB" id="A0A381R988"/>
<accession>A0A381R988</accession>
<organism evidence="1">
    <name type="scientific">marine metagenome</name>
    <dbReference type="NCBI Taxonomy" id="408172"/>
    <lineage>
        <taxon>unclassified sequences</taxon>
        <taxon>metagenomes</taxon>
        <taxon>ecological metagenomes</taxon>
    </lineage>
</organism>
<feature type="non-terminal residue" evidence="1">
    <location>
        <position position="35"/>
    </location>
</feature>
<sequence length="35" mass="3658">MSKSGIGFLLILPIPSFGDVAQLVERNAGSVEVRG</sequence>
<dbReference type="EMBL" id="UINC01001760">
    <property type="protein sequence ID" value="SUZ88251.1"/>
    <property type="molecule type" value="Genomic_DNA"/>
</dbReference>
<name>A0A381R988_9ZZZZ</name>
<reference evidence="1" key="1">
    <citation type="submission" date="2018-05" db="EMBL/GenBank/DDBJ databases">
        <authorList>
            <person name="Lanie J.A."/>
            <person name="Ng W.-L."/>
            <person name="Kazmierczak K.M."/>
            <person name="Andrzejewski T.M."/>
            <person name="Davidsen T.M."/>
            <person name="Wayne K.J."/>
            <person name="Tettelin H."/>
            <person name="Glass J.I."/>
            <person name="Rusch D."/>
            <person name="Podicherti R."/>
            <person name="Tsui H.-C.T."/>
            <person name="Winkler M.E."/>
        </authorList>
    </citation>
    <scope>NUCLEOTIDE SEQUENCE</scope>
</reference>